<dbReference type="InterPro" id="IPR038141">
    <property type="entry name" value="YutD-like_sf"/>
</dbReference>
<organism evidence="3 4">
    <name type="scientific">Ligilactobacillus agilis DSM 20509</name>
    <dbReference type="NCBI Taxonomy" id="1423718"/>
    <lineage>
        <taxon>Bacteria</taxon>
        <taxon>Bacillati</taxon>
        <taxon>Bacillota</taxon>
        <taxon>Bacilli</taxon>
        <taxon>Lactobacillales</taxon>
        <taxon>Lactobacillaceae</taxon>
        <taxon>Ligilactobacillus</taxon>
    </lineage>
</organism>
<proteinExistence type="predicted"/>
<evidence type="ECO:0000256" key="2">
    <source>
        <dbReference type="SAM" id="MobiDB-lite"/>
    </source>
</evidence>
<accession>A0A0R2AEG7</accession>
<dbReference type="EMBL" id="AYYP01000013">
    <property type="protein sequence ID" value="KRM65549.1"/>
    <property type="molecule type" value="Genomic_DNA"/>
</dbReference>
<feature type="compositionally biased region" description="Basic and acidic residues" evidence="2">
    <location>
        <begin position="147"/>
        <end position="159"/>
    </location>
</feature>
<evidence type="ECO:0000313" key="4">
    <source>
        <dbReference type="Proteomes" id="UP000051008"/>
    </source>
</evidence>
<feature type="compositionally biased region" description="Basic residues" evidence="2">
    <location>
        <begin position="179"/>
        <end position="192"/>
    </location>
</feature>
<evidence type="ECO:0008006" key="5">
    <source>
        <dbReference type="Google" id="ProtNLM"/>
    </source>
</evidence>
<dbReference type="PATRIC" id="fig|1423718.3.peg.1402"/>
<feature type="region of interest" description="Disordered" evidence="2">
    <location>
        <begin position="129"/>
        <end position="192"/>
    </location>
</feature>
<feature type="compositionally biased region" description="Basic residues" evidence="2">
    <location>
        <begin position="160"/>
        <end position="171"/>
    </location>
</feature>
<dbReference type="Pfam" id="PF06265">
    <property type="entry name" value="YutD-like"/>
    <property type="match status" value="1"/>
</dbReference>
<sequence length="192" mass="22801">MNSEKKVRREAQLARKAETIKAFASEIRMQSETEMTIDGHPYVLLLNYRQGFQIEKLQERFSQILTKYDYIVGDWGYDQLRLHGFYEVGSKKGSPSQNIDRLEDYLYEYCNFGCAYFVLRNLDVQKPEPIPASAKKKPANRKARERRYKDKAYLEERVYPLKKKRPRKFKPARANNVKKPGKKRHFTIRQKG</sequence>
<feature type="compositionally biased region" description="Basic residues" evidence="2">
    <location>
        <begin position="134"/>
        <end position="146"/>
    </location>
</feature>
<dbReference type="Gene3D" id="3.50.4.20">
    <property type="match status" value="1"/>
</dbReference>
<dbReference type="RefSeq" id="WP_056976140.1">
    <property type="nucleotide sequence ID" value="NZ_AYYP01000013.1"/>
</dbReference>
<keyword evidence="1" id="KW-1015">Disulfide bond</keyword>
<dbReference type="InterPro" id="IPR009370">
    <property type="entry name" value="YutD-like"/>
</dbReference>
<reference evidence="3 4" key="1">
    <citation type="journal article" date="2015" name="Genome Announc.">
        <title>Expanding the biotechnology potential of lactobacilli through comparative genomics of 213 strains and associated genera.</title>
        <authorList>
            <person name="Sun Z."/>
            <person name="Harris H.M."/>
            <person name="McCann A."/>
            <person name="Guo C."/>
            <person name="Argimon S."/>
            <person name="Zhang W."/>
            <person name="Yang X."/>
            <person name="Jeffery I.B."/>
            <person name="Cooney J.C."/>
            <person name="Kagawa T.F."/>
            <person name="Liu W."/>
            <person name="Song Y."/>
            <person name="Salvetti E."/>
            <person name="Wrobel A."/>
            <person name="Rasinkangas P."/>
            <person name="Parkhill J."/>
            <person name="Rea M.C."/>
            <person name="O'Sullivan O."/>
            <person name="Ritari J."/>
            <person name="Douillard F.P."/>
            <person name="Paul Ross R."/>
            <person name="Yang R."/>
            <person name="Briner A.E."/>
            <person name="Felis G.E."/>
            <person name="de Vos W.M."/>
            <person name="Barrangou R."/>
            <person name="Klaenhammer T.R."/>
            <person name="Caufield P.W."/>
            <person name="Cui Y."/>
            <person name="Zhang H."/>
            <person name="O'Toole P.W."/>
        </authorList>
    </citation>
    <scope>NUCLEOTIDE SEQUENCE [LARGE SCALE GENOMIC DNA]</scope>
    <source>
        <strain evidence="3 4">DSM 20509</strain>
    </source>
</reference>
<dbReference type="PIRSF" id="PIRSF012565">
    <property type="entry name" value="DUF1027"/>
    <property type="match status" value="1"/>
</dbReference>
<feature type="disulfide bond" evidence="1">
    <location>
        <begin position="110"/>
        <end position="114"/>
    </location>
</feature>
<evidence type="ECO:0000313" key="3">
    <source>
        <dbReference type="EMBL" id="KRM65549.1"/>
    </source>
</evidence>
<dbReference type="AlphaFoldDB" id="A0A0R2AEG7"/>
<dbReference type="Proteomes" id="UP000051008">
    <property type="component" value="Unassembled WGS sequence"/>
</dbReference>
<comment type="caution">
    <text evidence="3">The sequence shown here is derived from an EMBL/GenBank/DDBJ whole genome shotgun (WGS) entry which is preliminary data.</text>
</comment>
<name>A0A0R2AEG7_9LACO</name>
<keyword evidence="4" id="KW-1185">Reference proteome</keyword>
<gene>
    <name evidence="3" type="ORF">FC14_GL001341</name>
</gene>
<evidence type="ECO:0000256" key="1">
    <source>
        <dbReference type="PIRSR" id="PIRSR012565-1"/>
    </source>
</evidence>
<protein>
    <recommendedName>
        <fullName evidence="5">Transcriptional regulator</fullName>
    </recommendedName>
</protein>